<dbReference type="EMBL" id="BK016265">
    <property type="protein sequence ID" value="DAG05916.1"/>
    <property type="molecule type" value="Genomic_DNA"/>
</dbReference>
<name>A0A8S5VGS7_9CAUD</name>
<feature type="region of interest" description="Disordered" evidence="1">
    <location>
        <begin position="55"/>
        <end position="103"/>
    </location>
</feature>
<organism evidence="2">
    <name type="scientific">Myoviridae sp. ctkfK18</name>
    <dbReference type="NCBI Taxonomy" id="2825165"/>
    <lineage>
        <taxon>Viruses</taxon>
        <taxon>Duplodnaviria</taxon>
        <taxon>Heunggongvirae</taxon>
        <taxon>Uroviricota</taxon>
        <taxon>Caudoviricetes</taxon>
    </lineage>
</organism>
<accession>A0A8S5VGS7</accession>
<feature type="compositionally biased region" description="Acidic residues" evidence="1">
    <location>
        <begin position="55"/>
        <end position="77"/>
    </location>
</feature>
<evidence type="ECO:0000256" key="1">
    <source>
        <dbReference type="SAM" id="MobiDB-lite"/>
    </source>
</evidence>
<reference evidence="2" key="1">
    <citation type="journal article" date="2021" name="Proc. Natl. Acad. Sci. U.S.A.">
        <title>A Catalog of Tens of Thousands of Viruses from Human Metagenomes Reveals Hidden Associations with Chronic Diseases.</title>
        <authorList>
            <person name="Tisza M.J."/>
            <person name="Buck C.B."/>
        </authorList>
    </citation>
    <scope>NUCLEOTIDE SEQUENCE</scope>
    <source>
        <strain evidence="2">CtkfK18</strain>
    </source>
</reference>
<feature type="compositionally biased region" description="Acidic residues" evidence="1">
    <location>
        <begin position="86"/>
        <end position="96"/>
    </location>
</feature>
<proteinExistence type="predicted"/>
<evidence type="ECO:0000313" key="2">
    <source>
        <dbReference type="EMBL" id="DAG05916.1"/>
    </source>
</evidence>
<sequence>MDKNYKKIMKSILNEKYGVECHMTHPDYKYRIGFEDLETELEANDELRDEEIAEDQVDADWNENMDDIPPEDGDVPVDPEATSGDEMPEETGDSEGIDPSYYSSDDVDVSSDFDNLEGGVEELPSDADCLNMVEIISNYTNTYVSNMELFYKTNADALDLTGDFKKSKMFKFVDDAIATINAVYKEDEELCKTVNALYNLGADIPKMKTICGNETTPFIYEGIQLLLIELSRTLLALLPFHLKENKSVDVLITEMGLKVPSTLIEMANDMVEVSGLFATRIFFVAPVESETTGKSEEIAQTPYASIKDEISKPEDSMSAMNYSGESIMNLIQIKNNKALPEYSLICKALGILSGIMRDLDLEKSCKELVDGIKEILVQEAGEEAIDKYCDEFRSLILMPQIEAYNSVQVAEQKKLSENN</sequence>
<protein>
    <submittedName>
        <fullName evidence="2">Uncharacterized protein</fullName>
    </submittedName>
</protein>